<feature type="signal peptide" evidence="3">
    <location>
        <begin position="1"/>
        <end position="18"/>
    </location>
</feature>
<feature type="compositionally biased region" description="Polar residues" evidence="1">
    <location>
        <begin position="163"/>
        <end position="181"/>
    </location>
</feature>
<feature type="compositionally biased region" description="Basic and acidic residues" evidence="1">
    <location>
        <begin position="268"/>
        <end position="284"/>
    </location>
</feature>
<keyword evidence="5" id="KW-1185">Reference proteome</keyword>
<keyword evidence="2" id="KW-0472">Membrane</keyword>
<keyword evidence="3" id="KW-0732">Signal</keyword>
<organism evidence="4 5">
    <name type="scientific">Geotrichum candidum</name>
    <name type="common">Oospora lactis</name>
    <name type="synonym">Dipodascus geotrichum</name>
    <dbReference type="NCBI Taxonomy" id="1173061"/>
    <lineage>
        <taxon>Eukaryota</taxon>
        <taxon>Fungi</taxon>
        <taxon>Dikarya</taxon>
        <taxon>Ascomycota</taxon>
        <taxon>Saccharomycotina</taxon>
        <taxon>Dipodascomycetes</taxon>
        <taxon>Dipodascales</taxon>
        <taxon>Dipodascaceae</taxon>
        <taxon>Geotrichum</taxon>
    </lineage>
</organism>
<feature type="region of interest" description="Disordered" evidence="1">
    <location>
        <begin position="267"/>
        <end position="306"/>
    </location>
</feature>
<keyword evidence="2" id="KW-0812">Transmembrane</keyword>
<dbReference type="EMBL" id="CCBN010000004">
    <property type="protein sequence ID" value="CDO52994.1"/>
    <property type="molecule type" value="Genomic_DNA"/>
</dbReference>
<feature type="chain" id="PRO_5005325651" evidence="3">
    <location>
        <begin position="19"/>
        <end position="420"/>
    </location>
</feature>
<name>A0A0J9X6B5_GEOCN</name>
<sequence length="420" mass="46419">MVGLLLALLIGRSKPVPAQLSANDIDQLFAQLSTALSGNSTPIKPELEPLPATRFSFVYFYLTILLFSVALIATLALLVKLRYNYHTQTWKLDDVIKRMAGELRTEIADVRDAQAETIVQQRRDIDSATSGITRLWVEVCRLSCTNTPSAMLEYASSGLHSESSYSTGTDSRPSAQYLQHQSRQHGVLVPSTKANYHPNKPFHNSYQSRGCNSGYSGDSNNNRIYKPFRRMQPALAMPKKTNILKTEFGTFDISTTEGRQRWISSIAERNETKGEPEGNLETKAKTSSGESADIEESGSSATPETANIEFLIPKLENRRPGTYVGSLAANVPTSKNETVNSGQIACDKSVSLVDNTATTTNDGLPLDSFQDLPPLTLDEMKAKLEEGVIKGYRRVFIPGRGWLALRKFQMEIEATEKQNA</sequence>
<accession>A0A0J9X6B5</accession>
<dbReference type="Proteomes" id="UP000242525">
    <property type="component" value="Unassembled WGS sequence"/>
</dbReference>
<feature type="compositionally biased region" description="Polar residues" evidence="1">
    <location>
        <begin position="202"/>
        <end position="218"/>
    </location>
</feature>
<evidence type="ECO:0000313" key="4">
    <source>
        <dbReference type="EMBL" id="CDO52994.1"/>
    </source>
</evidence>
<proteinExistence type="predicted"/>
<evidence type="ECO:0000256" key="3">
    <source>
        <dbReference type="SAM" id="SignalP"/>
    </source>
</evidence>
<gene>
    <name evidence="4" type="ORF">BN980_GECA04s02584g</name>
</gene>
<dbReference type="AlphaFoldDB" id="A0A0J9X6B5"/>
<evidence type="ECO:0000256" key="1">
    <source>
        <dbReference type="SAM" id="MobiDB-lite"/>
    </source>
</evidence>
<feature type="region of interest" description="Disordered" evidence="1">
    <location>
        <begin position="163"/>
        <end position="218"/>
    </location>
</feature>
<evidence type="ECO:0000313" key="5">
    <source>
        <dbReference type="Proteomes" id="UP000242525"/>
    </source>
</evidence>
<protein>
    <submittedName>
        <fullName evidence="4">Uncharacterized protein</fullName>
    </submittedName>
</protein>
<evidence type="ECO:0000256" key="2">
    <source>
        <dbReference type="SAM" id="Phobius"/>
    </source>
</evidence>
<reference evidence="4" key="1">
    <citation type="submission" date="2014-03" db="EMBL/GenBank/DDBJ databases">
        <authorList>
            <person name="Casaregola S."/>
        </authorList>
    </citation>
    <scope>NUCLEOTIDE SEQUENCE [LARGE SCALE GENOMIC DNA]</scope>
    <source>
        <strain evidence="4">CLIB 918</strain>
    </source>
</reference>
<feature type="transmembrane region" description="Helical" evidence="2">
    <location>
        <begin position="58"/>
        <end position="79"/>
    </location>
</feature>
<comment type="caution">
    <text evidence="4">The sequence shown here is derived from an EMBL/GenBank/DDBJ whole genome shotgun (WGS) entry which is preliminary data.</text>
</comment>
<keyword evidence="2" id="KW-1133">Transmembrane helix</keyword>